<evidence type="ECO:0000313" key="2">
    <source>
        <dbReference type="Proteomes" id="UP001148662"/>
    </source>
</evidence>
<proteinExistence type="predicted"/>
<reference evidence="1" key="1">
    <citation type="submission" date="2022-07" db="EMBL/GenBank/DDBJ databases">
        <title>Genome Sequence of Phlebia brevispora.</title>
        <authorList>
            <person name="Buettner E."/>
        </authorList>
    </citation>
    <scope>NUCLEOTIDE SEQUENCE</scope>
    <source>
        <strain evidence="1">MPL23</strain>
    </source>
</reference>
<accession>A0ACC1S6Z3</accession>
<keyword evidence="2" id="KW-1185">Reference proteome</keyword>
<organism evidence="1 2">
    <name type="scientific">Phlebia brevispora</name>
    <dbReference type="NCBI Taxonomy" id="194682"/>
    <lineage>
        <taxon>Eukaryota</taxon>
        <taxon>Fungi</taxon>
        <taxon>Dikarya</taxon>
        <taxon>Basidiomycota</taxon>
        <taxon>Agaricomycotina</taxon>
        <taxon>Agaricomycetes</taxon>
        <taxon>Polyporales</taxon>
        <taxon>Meruliaceae</taxon>
        <taxon>Phlebia</taxon>
    </lineage>
</organism>
<name>A0ACC1S6Z3_9APHY</name>
<dbReference type="EMBL" id="JANHOG010001679">
    <property type="protein sequence ID" value="KAJ3533257.1"/>
    <property type="molecule type" value="Genomic_DNA"/>
</dbReference>
<sequence length="269" mass="30292">MLVNVRSTTDSFILTALRYAKIMILVPGLQSPPDTMHWQLKTSYAVFTRRLRPAEALLPVPREATEPNDALFVEMPIDHFGNSTAGTFKNRYWLNATYYKPGGPVFLFDSGEQNAEPLLPYYLQEYHGLSAVMRLAKRYKGLAILWEHRFYGASLPFPVNQNTTASQWQFLTTDQALEDVVYFADRVTLPVSHPEAANVSENALQPSVTPWVWIGGSYPGIRGALMRVRNPSTIFATWASSAPVQAQVDMASYYKAAERSLTPRRPKSL</sequence>
<dbReference type="Proteomes" id="UP001148662">
    <property type="component" value="Unassembled WGS sequence"/>
</dbReference>
<evidence type="ECO:0000313" key="1">
    <source>
        <dbReference type="EMBL" id="KAJ3533257.1"/>
    </source>
</evidence>
<comment type="caution">
    <text evidence="1">The sequence shown here is derived from an EMBL/GenBank/DDBJ whole genome shotgun (WGS) entry which is preliminary data.</text>
</comment>
<gene>
    <name evidence="1" type="ORF">NM688_g7308</name>
</gene>
<protein>
    <submittedName>
        <fullName evidence="1">Uncharacterized protein</fullName>
    </submittedName>
</protein>